<gene>
    <name evidence="1" type="ORF">F6J89_28415</name>
</gene>
<dbReference type="EMBL" id="JAAHFQ010000817">
    <property type="protein sequence ID" value="NER31434.1"/>
    <property type="molecule type" value="Genomic_DNA"/>
</dbReference>
<organism evidence="1">
    <name type="scientific">Symploca sp. SIO1C4</name>
    <dbReference type="NCBI Taxonomy" id="2607765"/>
    <lineage>
        <taxon>Bacteria</taxon>
        <taxon>Bacillati</taxon>
        <taxon>Cyanobacteriota</taxon>
        <taxon>Cyanophyceae</taxon>
        <taxon>Coleofasciculales</taxon>
        <taxon>Coleofasciculaceae</taxon>
        <taxon>Symploca</taxon>
    </lineage>
</organism>
<reference evidence="1" key="1">
    <citation type="submission" date="2019-11" db="EMBL/GenBank/DDBJ databases">
        <title>Genomic insights into an expanded diversity of filamentous marine cyanobacteria reveals the extraordinary biosynthetic potential of Moorea and Okeania.</title>
        <authorList>
            <person name="Ferreira Leao T."/>
            <person name="Wang M."/>
            <person name="Moss N."/>
            <person name="Da Silva R."/>
            <person name="Sanders J."/>
            <person name="Nurk S."/>
            <person name="Gurevich A."/>
            <person name="Humphrey G."/>
            <person name="Reher R."/>
            <person name="Zhu Q."/>
            <person name="Belda-Ferre P."/>
            <person name="Glukhov E."/>
            <person name="Rex R."/>
            <person name="Dorrestein P.C."/>
            <person name="Knight R."/>
            <person name="Pevzner P."/>
            <person name="Gerwick W.H."/>
            <person name="Gerwick L."/>
        </authorList>
    </citation>
    <scope>NUCLEOTIDE SEQUENCE</scope>
    <source>
        <strain evidence="1">SIO1C4</strain>
    </source>
</reference>
<evidence type="ECO:0000313" key="1">
    <source>
        <dbReference type="EMBL" id="NER31434.1"/>
    </source>
</evidence>
<dbReference type="AlphaFoldDB" id="A0A6B3NMI1"/>
<accession>A0A6B3NMI1</accession>
<proteinExistence type="predicted"/>
<comment type="caution">
    <text evidence="1">The sequence shown here is derived from an EMBL/GenBank/DDBJ whole genome shotgun (WGS) entry which is preliminary data.</text>
</comment>
<protein>
    <submittedName>
        <fullName evidence="1">Uncharacterized protein</fullName>
    </submittedName>
</protein>
<name>A0A6B3NMI1_9CYAN</name>
<sequence length="47" mass="5521">MNYDSLMEAVAKKLLTLPEWKNLSEFVTIFQLEWPQLGQALQQQIVQ</sequence>